<gene>
    <name evidence="2" type="ORF">RDI58_008587</name>
</gene>
<comment type="caution">
    <text evidence="2">The sequence shown here is derived from an EMBL/GenBank/DDBJ whole genome shotgun (WGS) entry which is preliminary data.</text>
</comment>
<name>A0AAN8TXF1_SOLBU</name>
<keyword evidence="1" id="KW-0472">Membrane</keyword>
<evidence type="ECO:0000313" key="3">
    <source>
        <dbReference type="Proteomes" id="UP001371456"/>
    </source>
</evidence>
<sequence length="105" mass="12445">MDRVWDPGQQWCANSYLRILFTCLSIAYTLVLHRYYYDVKHEVLEANFKHTSVLHLHYIIVLATILLEWKEMLFRSGYKVKFQVEPPSTGYTLYGFLEMIVGCMS</sequence>
<reference evidence="2 3" key="1">
    <citation type="submission" date="2024-02" db="EMBL/GenBank/DDBJ databases">
        <title>de novo genome assembly of Solanum bulbocastanum strain 11H21.</title>
        <authorList>
            <person name="Hosaka A.J."/>
        </authorList>
    </citation>
    <scope>NUCLEOTIDE SEQUENCE [LARGE SCALE GENOMIC DNA]</scope>
    <source>
        <tissue evidence="2">Young leaves</tissue>
    </source>
</reference>
<evidence type="ECO:0000256" key="1">
    <source>
        <dbReference type="SAM" id="Phobius"/>
    </source>
</evidence>
<dbReference type="Proteomes" id="UP001371456">
    <property type="component" value="Unassembled WGS sequence"/>
</dbReference>
<keyword evidence="1" id="KW-1133">Transmembrane helix</keyword>
<protein>
    <submittedName>
        <fullName evidence="2">Uncharacterized protein</fullName>
    </submittedName>
</protein>
<keyword evidence="1" id="KW-0812">Transmembrane</keyword>
<dbReference type="AlphaFoldDB" id="A0AAN8TXF1"/>
<organism evidence="2 3">
    <name type="scientific">Solanum bulbocastanum</name>
    <name type="common">Wild potato</name>
    <dbReference type="NCBI Taxonomy" id="147425"/>
    <lineage>
        <taxon>Eukaryota</taxon>
        <taxon>Viridiplantae</taxon>
        <taxon>Streptophyta</taxon>
        <taxon>Embryophyta</taxon>
        <taxon>Tracheophyta</taxon>
        <taxon>Spermatophyta</taxon>
        <taxon>Magnoliopsida</taxon>
        <taxon>eudicotyledons</taxon>
        <taxon>Gunneridae</taxon>
        <taxon>Pentapetalae</taxon>
        <taxon>asterids</taxon>
        <taxon>lamiids</taxon>
        <taxon>Solanales</taxon>
        <taxon>Solanaceae</taxon>
        <taxon>Solanoideae</taxon>
        <taxon>Solaneae</taxon>
        <taxon>Solanum</taxon>
    </lineage>
</organism>
<keyword evidence="3" id="KW-1185">Reference proteome</keyword>
<evidence type="ECO:0000313" key="2">
    <source>
        <dbReference type="EMBL" id="KAK6795134.1"/>
    </source>
</evidence>
<proteinExistence type="predicted"/>
<dbReference type="EMBL" id="JBANQN010000003">
    <property type="protein sequence ID" value="KAK6795134.1"/>
    <property type="molecule type" value="Genomic_DNA"/>
</dbReference>
<accession>A0AAN8TXF1</accession>
<feature type="transmembrane region" description="Helical" evidence="1">
    <location>
        <begin position="48"/>
        <end position="69"/>
    </location>
</feature>
<feature type="transmembrane region" description="Helical" evidence="1">
    <location>
        <begin position="16"/>
        <end position="36"/>
    </location>
</feature>